<evidence type="ECO:0000313" key="2">
    <source>
        <dbReference type="Proteomes" id="UP000306808"/>
    </source>
</evidence>
<sequence length="246" mass="28002">MKLVKILVLILSVILVFGLLIRGGLWIEKYLDEKVSYLKSEIPKEYITVLDLDSSYIGDSETIFINNESIISSFEYQSKVNITAIKLNMSPSKPLYKAVDRYNDLTNIGIDGGIVYSGIDNQLIKFKYRPNYSSLKVESIGIHLPKSSLSEDLIINDSICAYFIENSYGFKIKLNGNQYSDISAEVKPSTIFEKPAGDKLSTNMLIVLKRQHDVMYLFLIHKMNSNIEEIPENEFASLVKKTLKYE</sequence>
<organism evidence="1 2">
    <name type="scientific">Sphingobacterium olei</name>
    <dbReference type="NCBI Taxonomy" id="2571155"/>
    <lineage>
        <taxon>Bacteria</taxon>
        <taxon>Pseudomonadati</taxon>
        <taxon>Bacteroidota</taxon>
        <taxon>Sphingobacteriia</taxon>
        <taxon>Sphingobacteriales</taxon>
        <taxon>Sphingobacteriaceae</taxon>
        <taxon>Sphingobacterium</taxon>
    </lineage>
</organism>
<keyword evidence="2" id="KW-1185">Reference proteome</keyword>
<protein>
    <submittedName>
        <fullName evidence="1">Uncharacterized protein</fullName>
    </submittedName>
</protein>
<gene>
    <name evidence="1" type="ORF">FAZ15_16350</name>
</gene>
<dbReference type="RefSeq" id="WP_136902398.1">
    <property type="nucleotide sequence ID" value="NZ_SUME01000007.1"/>
</dbReference>
<evidence type="ECO:0000313" key="1">
    <source>
        <dbReference type="EMBL" id="TJZ53604.1"/>
    </source>
</evidence>
<dbReference type="AlphaFoldDB" id="A0A4U0NTN7"/>
<accession>A0A4U0NTN7</accession>
<dbReference type="Proteomes" id="UP000306808">
    <property type="component" value="Unassembled WGS sequence"/>
</dbReference>
<reference evidence="1 2" key="1">
    <citation type="submission" date="2019-04" db="EMBL/GenBank/DDBJ databases">
        <title>Sphingobacterium olei sp. nov., isolated from oil-contaminated soil.</title>
        <authorList>
            <person name="Liu B."/>
        </authorList>
    </citation>
    <scope>NUCLEOTIDE SEQUENCE [LARGE SCALE GENOMIC DNA]</scope>
    <source>
        <strain evidence="1 2">HAL-9</strain>
    </source>
</reference>
<proteinExistence type="predicted"/>
<dbReference type="EMBL" id="SUME01000007">
    <property type="protein sequence ID" value="TJZ53604.1"/>
    <property type="molecule type" value="Genomic_DNA"/>
</dbReference>
<comment type="caution">
    <text evidence="1">The sequence shown here is derived from an EMBL/GenBank/DDBJ whole genome shotgun (WGS) entry which is preliminary data.</text>
</comment>
<name>A0A4U0NTN7_9SPHI</name>
<dbReference type="OrthoDB" id="714896at2"/>